<gene>
    <name evidence="9" type="ORF">DBW71_02395</name>
</gene>
<comment type="subcellular location">
    <subcellularLocation>
        <location evidence="6">Cytoplasm</location>
    </subcellularLocation>
</comment>
<evidence type="ECO:0000259" key="8">
    <source>
        <dbReference type="Pfam" id="PF20772"/>
    </source>
</evidence>
<dbReference type="NCBIfam" id="NF009044">
    <property type="entry name" value="PRK12378.1"/>
    <property type="match status" value="1"/>
</dbReference>
<dbReference type="PANTHER" id="PTHR12532:SF6">
    <property type="entry name" value="TRANSCRIPTIONAL REGULATORY PROTEIN YEBC-RELATED"/>
    <property type="match status" value="1"/>
</dbReference>
<protein>
    <recommendedName>
        <fullName evidence="6">Probable transcriptional regulatory protein DBW71_02395</fullName>
    </recommendedName>
</protein>
<evidence type="ECO:0000259" key="7">
    <source>
        <dbReference type="Pfam" id="PF01709"/>
    </source>
</evidence>
<comment type="similarity">
    <text evidence="1 6">Belongs to the TACO1 family.</text>
</comment>
<proteinExistence type="inferred from homology"/>
<feature type="domain" description="TACO1/YebC-like N-terminal" evidence="8">
    <location>
        <begin position="5"/>
        <end position="74"/>
    </location>
</feature>
<reference evidence="9 10" key="1">
    <citation type="journal article" date="2018" name="Microbiome">
        <title>Fine metagenomic profile of the Mediterranean stratified and mixed water columns revealed by assembly and recruitment.</title>
        <authorList>
            <person name="Haro-Moreno J.M."/>
            <person name="Lopez-Perez M."/>
            <person name="De La Torre J.R."/>
            <person name="Picazo A."/>
            <person name="Camacho A."/>
            <person name="Rodriguez-Valera F."/>
        </authorList>
    </citation>
    <scope>NUCLEOTIDE SEQUENCE [LARGE SCALE GENOMIC DNA]</scope>
    <source>
        <strain evidence="9">MED-G57</strain>
    </source>
</reference>
<evidence type="ECO:0000256" key="2">
    <source>
        <dbReference type="ARBA" id="ARBA00022490"/>
    </source>
</evidence>
<comment type="caution">
    <text evidence="9">The sequence shown here is derived from an EMBL/GenBank/DDBJ whole genome shotgun (WGS) entry which is preliminary data.</text>
</comment>
<dbReference type="GO" id="GO:0005829">
    <property type="term" value="C:cytosol"/>
    <property type="evidence" value="ECO:0007669"/>
    <property type="project" value="TreeGrafter"/>
</dbReference>
<dbReference type="InterPro" id="IPR049083">
    <property type="entry name" value="TACO1_YebC_N"/>
</dbReference>
<accession>A0A368DQ24</accession>
<dbReference type="NCBIfam" id="TIGR01033">
    <property type="entry name" value="YebC/PmpR family DNA-binding transcriptional regulator"/>
    <property type="match status" value="1"/>
</dbReference>
<evidence type="ECO:0000313" key="9">
    <source>
        <dbReference type="EMBL" id="RCL73940.1"/>
    </source>
</evidence>
<dbReference type="HAMAP" id="MF_00693">
    <property type="entry name" value="Transcrip_reg_TACO1"/>
    <property type="match status" value="1"/>
</dbReference>
<dbReference type="InterPro" id="IPR017856">
    <property type="entry name" value="Integrase-like_N"/>
</dbReference>
<keyword evidence="3 6" id="KW-0805">Transcription regulation</keyword>
<dbReference type="NCBIfam" id="NF001030">
    <property type="entry name" value="PRK00110.1"/>
    <property type="match status" value="1"/>
</dbReference>
<dbReference type="GO" id="GO:0003677">
    <property type="term" value="F:DNA binding"/>
    <property type="evidence" value="ECO:0007669"/>
    <property type="project" value="UniProtKB-UniRule"/>
</dbReference>
<evidence type="ECO:0000256" key="3">
    <source>
        <dbReference type="ARBA" id="ARBA00023015"/>
    </source>
</evidence>
<dbReference type="GO" id="GO:0006355">
    <property type="term" value="P:regulation of DNA-templated transcription"/>
    <property type="evidence" value="ECO:0007669"/>
    <property type="project" value="UniProtKB-UniRule"/>
</dbReference>
<dbReference type="InterPro" id="IPR048300">
    <property type="entry name" value="TACO1_YebC-like_2nd/3rd_dom"/>
</dbReference>
<dbReference type="Pfam" id="PF20772">
    <property type="entry name" value="TACO1_YebC_N"/>
    <property type="match status" value="1"/>
</dbReference>
<dbReference type="Gene3D" id="3.30.70.980">
    <property type="match status" value="2"/>
</dbReference>
<dbReference type="Proteomes" id="UP000253570">
    <property type="component" value="Unassembled WGS sequence"/>
</dbReference>
<dbReference type="SUPFAM" id="SSF75625">
    <property type="entry name" value="YebC-like"/>
    <property type="match status" value="1"/>
</dbReference>
<dbReference type="InterPro" id="IPR026564">
    <property type="entry name" value="Transcrip_reg_TACO1-like_dom3"/>
</dbReference>
<sequence>MAGHSKFKNIQYRKGAQDKKRAKLFSKLAKEITVAAKLGLPDPSMNPRLRSAIQAARVQNMPKDNIERAIKKSQDVGGANFEEVRYEGFGPGGVGFVIETLTDNRNRTAGDIRAIFTKCGGNLAETGSVSFLFQRIGIIEFDKSEHDEDEIIDLSIEQGAEDCETSDESYEIYCAPTQLHTLGDILEQKFGEAKLMKIIWKPDNNIEIDNDTFIKLDRLLEMLDDNDDVQDMYFNFDFPENYLD</sequence>
<dbReference type="InterPro" id="IPR029072">
    <property type="entry name" value="YebC-like"/>
</dbReference>
<dbReference type="AlphaFoldDB" id="A0A368DQ24"/>
<keyword evidence="4 6" id="KW-0238">DNA-binding</keyword>
<evidence type="ECO:0000256" key="4">
    <source>
        <dbReference type="ARBA" id="ARBA00023125"/>
    </source>
</evidence>
<evidence type="ECO:0000256" key="5">
    <source>
        <dbReference type="ARBA" id="ARBA00023163"/>
    </source>
</evidence>
<dbReference type="InterPro" id="IPR002876">
    <property type="entry name" value="Transcrip_reg_TACO1-like"/>
</dbReference>
<dbReference type="FunFam" id="1.10.10.200:FF:000002">
    <property type="entry name" value="Probable transcriptional regulatory protein CLM62_37755"/>
    <property type="match status" value="1"/>
</dbReference>
<dbReference type="Gene3D" id="1.10.10.200">
    <property type="match status" value="1"/>
</dbReference>
<evidence type="ECO:0000256" key="6">
    <source>
        <dbReference type="HAMAP-Rule" id="MF_00693"/>
    </source>
</evidence>
<dbReference type="EMBL" id="QOQD01000004">
    <property type="protein sequence ID" value="RCL73940.1"/>
    <property type="molecule type" value="Genomic_DNA"/>
</dbReference>
<evidence type="ECO:0000313" key="10">
    <source>
        <dbReference type="Proteomes" id="UP000253570"/>
    </source>
</evidence>
<dbReference type="Pfam" id="PF01709">
    <property type="entry name" value="Transcrip_reg"/>
    <property type="match status" value="1"/>
</dbReference>
<keyword evidence="2 6" id="KW-0963">Cytoplasm</keyword>
<evidence type="ECO:0000256" key="1">
    <source>
        <dbReference type="ARBA" id="ARBA00008724"/>
    </source>
</evidence>
<name>A0A368DQ24_9PROT</name>
<feature type="domain" description="TACO1/YebC-like second and third" evidence="7">
    <location>
        <begin position="81"/>
        <end position="236"/>
    </location>
</feature>
<keyword evidence="5 6" id="KW-0804">Transcription</keyword>
<organism evidence="9 10">
    <name type="scientific">PS1 clade bacterium</name>
    <dbReference type="NCBI Taxonomy" id="2175152"/>
    <lineage>
        <taxon>Bacteria</taxon>
        <taxon>Pseudomonadati</taxon>
        <taxon>Pseudomonadota</taxon>
        <taxon>Alphaproteobacteria</taxon>
        <taxon>PS1 clade</taxon>
    </lineage>
</organism>
<dbReference type="PANTHER" id="PTHR12532">
    <property type="entry name" value="TRANSLATIONAL ACTIVATOR OF CYTOCHROME C OXIDASE 1"/>
    <property type="match status" value="1"/>
</dbReference>